<evidence type="ECO:0000256" key="1">
    <source>
        <dbReference type="SAM" id="MobiDB-lite"/>
    </source>
</evidence>
<feature type="compositionally biased region" description="Polar residues" evidence="1">
    <location>
        <begin position="89"/>
        <end position="100"/>
    </location>
</feature>
<keyword evidence="3" id="KW-1185">Reference proteome</keyword>
<reference evidence="2" key="1">
    <citation type="journal article" date="2023" name="Mol. Phylogenet. Evol.">
        <title>Genome-scale phylogeny and comparative genomics of the fungal order Sordariales.</title>
        <authorList>
            <person name="Hensen N."/>
            <person name="Bonometti L."/>
            <person name="Westerberg I."/>
            <person name="Brannstrom I.O."/>
            <person name="Guillou S."/>
            <person name="Cros-Aarteil S."/>
            <person name="Calhoun S."/>
            <person name="Haridas S."/>
            <person name="Kuo A."/>
            <person name="Mondo S."/>
            <person name="Pangilinan J."/>
            <person name="Riley R."/>
            <person name="LaButti K."/>
            <person name="Andreopoulos B."/>
            <person name="Lipzen A."/>
            <person name="Chen C."/>
            <person name="Yan M."/>
            <person name="Daum C."/>
            <person name="Ng V."/>
            <person name="Clum A."/>
            <person name="Steindorff A."/>
            <person name="Ohm R.A."/>
            <person name="Martin F."/>
            <person name="Silar P."/>
            <person name="Natvig D.O."/>
            <person name="Lalanne C."/>
            <person name="Gautier V."/>
            <person name="Ament-Velasquez S.L."/>
            <person name="Kruys A."/>
            <person name="Hutchinson M.I."/>
            <person name="Powell A.J."/>
            <person name="Barry K."/>
            <person name="Miller A.N."/>
            <person name="Grigoriev I.V."/>
            <person name="Debuchy R."/>
            <person name="Gladieux P."/>
            <person name="Hiltunen Thoren M."/>
            <person name="Johannesson H."/>
        </authorList>
    </citation>
    <scope>NUCLEOTIDE SEQUENCE</scope>
    <source>
        <strain evidence="2">CBS 538.74</strain>
    </source>
</reference>
<feature type="region of interest" description="Disordered" evidence="1">
    <location>
        <begin position="85"/>
        <end position="111"/>
    </location>
</feature>
<evidence type="ECO:0000313" key="2">
    <source>
        <dbReference type="EMBL" id="KAK4148466.1"/>
    </source>
</evidence>
<name>A0AAN6VCL4_9PEZI</name>
<dbReference type="EMBL" id="MU857373">
    <property type="protein sequence ID" value="KAK4148466.1"/>
    <property type="molecule type" value="Genomic_DNA"/>
</dbReference>
<accession>A0AAN6VCL4</accession>
<protein>
    <submittedName>
        <fullName evidence="2">Uncharacterized protein</fullName>
    </submittedName>
</protein>
<evidence type="ECO:0000313" key="3">
    <source>
        <dbReference type="Proteomes" id="UP001302745"/>
    </source>
</evidence>
<comment type="caution">
    <text evidence="2">The sequence shown here is derived from an EMBL/GenBank/DDBJ whole genome shotgun (WGS) entry which is preliminary data.</text>
</comment>
<organism evidence="2 3">
    <name type="scientific">Chaetomidium leptoderma</name>
    <dbReference type="NCBI Taxonomy" id="669021"/>
    <lineage>
        <taxon>Eukaryota</taxon>
        <taxon>Fungi</taxon>
        <taxon>Dikarya</taxon>
        <taxon>Ascomycota</taxon>
        <taxon>Pezizomycotina</taxon>
        <taxon>Sordariomycetes</taxon>
        <taxon>Sordariomycetidae</taxon>
        <taxon>Sordariales</taxon>
        <taxon>Chaetomiaceae</taxon>
        <taxon>Chaetomidium</taxon>
    </lineage>
</organism>
<dbReference type="Proteomes" id="UP001302745">
    <property type="component" value="Unassembled WGS sequence"/>
</dbReference>
<gene>
    <name evidence="2" type="ORF">C8A00DRAFT_38963</name>
</gene>
<proteinExistence type="predicted"/>
<dbReference type="AlphaFoldDB" id="A0AAN6VCL4"/>
<reference evidence="2" key="2">
    <citation type="submission" date="2023-05" db="EMBL/GenBank/DDBJ databases">
        <authorList>
            <consortium name="Lawrence Berkeley National Laboratory"/>
            <person name="Steindorff A."/>
            <person name="Hensen N."/>
            <person name="Bonometti L."/>
            <person name="Westerberg I."/>
            <person name="Brannstrom I.O."/>
            <person name="Guillou S."/>
            <person name="Cros-Aarteil S."/>
            <person name="Calhoun S."/>
            <person name="Haridas S."/>
            <person name="Kuo A."/>
            <person name="Mondo S."/>
            <person name="Pangilinan J."/>
            <person name="Riley R."/>
            <person name="Labutti K."/>
            <person name="Andreopoulos B."/>
            <person name="Lipzen A."/>
            <person name="Chen C."/>
            <person name="Yanf M."/>
            <person name="Daum C."/>
            <person name="Ng V."/>
            <person name="Clum A."/>
            <person name="Ohm R."/>
            <person name="Martin F."/>
            <person name="Silar P."/>
            <person name="Natvig D."/>
            <person name="Lalanne C."/>
            <person name="Gautier V."/>
            <person name="Ament-Velasquez S.L."/>
            <person name="Kruys A."/>
            <person name="Hutchinson M.I."/>
            <person name="Powell A.J."/>
            <person name="Barry K."/>
            <person name="Miller A.N."/>
            <person name="Grigoriev I.V."/>
            <person name="Debuchy R."/>
            <person name="Gladieux P."/>
            <person name="Thoren M.H."/>
            <person name="Johannesson H."/>
        </authorList>
    </citation>
    <scope>NUCLEOTIDE SEQUENCE</scope>
    <source>
        <strain evidence="2">CBS 538.74</strain>
    </source>
</reference>
<sequence length="111" mass="11862">MVTCTTCGNDSNDVAAFYWKKPNCDNQDCRGGYVKCTQCTYTPGGYMLKCCGFCGDDGKPAGKRRCTKCNGTGKGPVAVRHACEKTHQRQSSITTGSRPSSAGHGGRGRRV</sequence>